<dbReference type="RefSeq" id="WP_177657914.1">
    <property type="nucleotide sequence ID" value="NZ_JADCKB010000008.1"/>
</dbReference>
<dbReference type="Proteomes" id="UP000806542">
    <property type="component" value="Unassembled WGS sequence"/>
</dbReference>
<evidence type="ECO:0000313" key="3">
    <source>
        <dbReference type="Proteomes" id="UP000806542"/>
    </source>
</evidence>
<evidence type="ECO:0000259" key="1">
    <source>
        <dbReference type="Pfam" id="PF20612"/>
    </source>
</evidence>
<name>A0A9D5M5A6_9FIRM</name>
<dbReference type="AlphaFoldDB" id="A0A9D5M5A6"/>
<dbReference type="EMBL" id="JADCKB010000008">
    <property type="protein sequence ID" value="MBE5039799.1"/>
    <property type="molecule type" value="Genomic_DNA"/>
</dbReference>
<dbReference type="Pfam" id="PF20612">
    <property type="entry name" value="SHOCT_2"/>
    <property type="match status" value="1"/>
</dbReference>
<protein>
    <recommendedName>
        <fullName evidence="1">SHOCT-like domain-containing protein</fullName>
    </recommendedName>
</protein>
<reference evidence="2" key="1">
    <citation type="submission" date="2020-10" db="EMBL/GenBank/DDBJ databases">
        <title>ChiBAC.</title>
        <authorList>
            <person name="Zenner C."/>
            <person name="Hitch T.C.A."/>
            <person name="Clavel T."/>
        </authorList>
    </citation>
    <scope>NUCLEOTIDE SEQUENCE</scope>
    <source>
        <strain evidence="2">DSM 107454</strain>
    </source>
</reference>
<proteinExistence type="predicted"/>
<keyword evidence="3" id="KW-1185">Reference proteome</keyword>
<sequence length="56" mass="6480">MHDGYYARVCEYKQIMLLAKAMLRQGIISAKDYAQIDKIIARKKGINSCSLYREIP</sequence>
<organism evidence="2 3">
    <name type="scientific">Ructibacterium gallinarum</name>
    <dbReference type="NCBI Taxonomy" id="2779355"/>
    <lineage>
        <taxon>Bacteria</taxon>
        <taxon>Bacillati</taxon>
        <taxon>Bacillota</taxon>
        <taxon>Clostridia</taxon>
        <taxon>Eubacteriales</taxon>
        <taxon>Oscillospiraceae</taxon>
        <taxon>Ructibacterium</taxon>
    </lineage>
</organism>
<gene>
    <name evidence="2" type="ORF">INF28_04895</name>
</gene>
<accession>A0A9D5M5A6</accession>
<dbReference type="InterPro" id="IPR046749">
    <property type="entry name" value="SHOCT_2"/>
</dbReference>
<comment type="caution">
    <text evidence="2">The sequence shown here is derived from an EMBL/GenBank/DDBJ whole genome shotgun (WGS) entry which is preliminary data.</text>
</comment>
<feature type="domain" description="SHOCT-like" evidence="1">
    <location>
        <begin position="8"/>
        <end position="52"/>
    </location>
</feature>
<evidence type="ECO:0000313" key="2">
    <source>
        <dbReference type="EMBL" id="MBE5039799.1"/>
    </source>
</evidence>